<protein>
    <recommendedName>
        <fullName evidence="5">Secreted protein</fullName>
    </recommendedName>
</protein>
<dbReference type="EMBL" id="CP094298">
    <property type="protein sequence ID" value="UNZ05874.1"/>
    <property type="molecule type" value="Genomic_DNA"/>
</dbReference>
<evidence type="ECO:0008006" key="5">
    <source>
        <dbReference type="Google" id="ProtNLM"/>
    </source>
</evidence>
<organism evidence="3 4">
    <name type="scientific">Streptomyces rimosus subsp. rimosus</name>
    <dbReference type="NCBI Taxonomy" id="132474"/>
    <lineage>
        <taxon>Bacteria</taxon>
        <taxon>Bacillati</taxon>
        <taxon>Actinomycetota</taxon>
        <taxon>Actinomycetes</taxon>
        <taxon>Kitasatosporales</taxon>
        <taxon>Streptomycetaceae</taxon>
        <taxon>Streptomyces</taxon>
    </lineage>
</organism>
<feature type="signal peptide" evidence="2">
    <location>
        <begin position="1"/>
        <end position="25"/>
    </location>
</feature>
<dbReference type="RefSeq" id="WP_003985018.1">
    <property type="nucleotide sequence ID" value="NZ_CP043497.1"/>
</dbReference>
<dbReference type="GeneID" id="66854997"/>
<keyword evidence="4" id="KW-1185">Reference proteome</keyword>
<sequence>MKYVKAAALLAGAALSVGAAAPAFATPAYADRTGAEKFKSGVSGTAEDVQRAVTSLGDGVKKINGTLRGDERVGHMIGDSAASNAPSADGIGLQAASMGS</sequence>
<proteinExistence type="predicted"/>
<evidence type="ECO:0000313" key="3">
    <source>
        <dbReference type="EMBL" id="UNZ05874.1"/>
    </source>
</evidence>
<accession>A0ABY3ZBQ3</accession>
<keyword evidence="2" id="KW-0732">Signal</keyword>
<evidence type="ECO:0000256" key="2">
    <source>
        <dbReference type="SAM" id="SignalP"/>
    </source>
</evidence>
<evidence type="ECO:0000256" key="1">
    <source>
        <dbReference type="SAM" id="MobiDB-lite"/>
    </source>
</evidence>
<name>A0ABY3ZBQ3_STRRM</name>
<dbReference type="Proteomes" id="UP000829494">
    <property type="component" value="Chromosome"/>
</dbReference>
<reference evidence="3 4" key="1">
    <citation type="submission" date="2022-03" db="EMBL/GenBank/DDBJ databases">
        <title>Complete genome of Streptomyces rimosus ssp. rimosus R7 (=ATCC 10970).</title>
        <authorList>
            <person name="Beganovic S."/>
            <person name="Ruckert C."/>
            <person name="Busche T."/>
            <person name="Kalinowski J."/>
            <person name="Wittmann C."/>
        </authorList>
    </citation>
    <scope>NUCLEOTIDE SEQUENCE [LARGE SCALE GENOMIC DNA]</scope>
    <source>
        <strain evidence="3 4">R7</strain>
    </source>
</reference>
<feature type="region of interest" description="Disordered" evidence="1">
    <location>
        <begin position="77"/>
        <end position="100"/>
    </location>
</feature>
<evidence type="ECO:0000313" key="4">
    <source>
        <dbReference type="Proteomes" id="UP000829494"/>
    </source>
</evidence>
<feature type="chain" id="PRO_5046957787" description="Secreted protein" evidence="2">
    <location>
        <begin position="26"/>
        <end position="100"/>
    </location>
</feature>
<gene>
    <name evidence="3" type="ORF">SRIMR7_27355</name>
</gene>